<gene>
    <name evidence="3" type="ORF">VTL71DRAFT_4467</name>
</gene>
<sequence>MTGKFSEINEEQCKHYARFFQNLTLSEANSIFWLLFIFVLLMMFISSLQHHKSIAITERDKSLPSRLVNSTRHKLKNRRIRMRMLSIASLCLILSAFAAVFECFALFNIQFCDGEDLMQLYWGFWSVLQVGSIIAILGVMVQFWIVLGDVETPSWAVALGTPVLVFAALGFVFRAIWKETWGKINGSKETKSKQSLDVESGVGGDDESDEDSESGQEKSRINRSLSTAPTIVNDETRNGSISQQPLPGAYNGNDTGGNTPVRPPPVQRSSNLWNRDLHYLLSSVLHGGDINDDNNNSISNNQNRPQTLHIHHHHHGRRDGRGRDTHVSGGLGP</sequence>
<dbReference type="EMBL" id="JAZHXI010000014">
    <property type="protein sequence ID" value="KAL2063973.1"/>
    <property type="molecule type" value="Genomic_DNA"/>
</dbReference>
<dbReference type="Proteomes" id="UP001595075">
    <property type="component" value="Unassembled WGS sequence"/>
</dbReference>
<feature type="transmembrane region" description="Helical" evidence="2">
    <location>
        <begin position="127"/>
        <end position="147"/>
    </location>
</feature>
<feature type="region of interest" description="Disordered" evidence="1">
    <location>
        <begin position="310"/>
        <end position="333"/>
    </location>
</feature>
<feature type="compositionally biased region" description="Acidic residues" evidence="1">
    <location>
        <begin position="204"/>
        <end position="214"/>
    </location>
</feature>
<evidence type="ECO:0000256" key="2">
    <source>
        <dbReference type="SAM" id="Phobius"/>
    </source>
</evidence>
<proteinExistence type="predicted"/>
<evidence type="ECO:0000313" key="3">
    <source>
        <dbReference type="EMBL" id="KAL2063973.1"/>
    </source>
</evidence>
<name>A0ABR4C206_9HELO</name>
<keyword evidence="2" id="KW-1133">Transmembrane helix</keyword>
<keyword evidence="2" id="KW-0472">Membrane</keyword>
<evidence type="ECO:0000256" key="1">
    <source>
        <dbReference type="SAM" id="MobiDB-lite"/>
    </source>
</evidence>
<feature type="transmembrane region" description="Helical" evidence="2">
    <location>
        <begin position="30"/>
        <end position="48"/>
    </location>
</feature>
<reference evidence="3 4" key="1">
    <citation type="journal article" date="2024" name="Commun. Biol.">
        <title>Comparative genomic analysis of thermophilic fungi reveals convergent evolutionary adaptations and gene losses.</title>
        <authorList>
            <person name="Steindorff A.S."/>
            <person name="Aguilar-Pontes M.V."/>
            <person name="Robinson A.J."/>
            <person name="Andreopoulos B."/>
            <person name="LaButti K."/>
            <person name="Kuo A."/>
            <person name="Mondo S."/>
            <person name="Riley R."/>
            <person name="Otillar R."/>
            <person name="Haridas S."/>
            <person name="Lipzen A."/>
            <person name="Grimwood J."/>
            <person name="Schmutz J."/>
            <person name="Clum A."/>
            <person name="Reid I.D."/>
            <person name="Moisan M.C."/>
            <person name="Butler G."/>
            <person name="Nguyen T.T.M."/>
            <person name="Dewar K."/>
            <person name="Conant G."/>
            <person name="Drula E."/>
            <person name="Henrissat B."/>
            <person name="Hansel C."/>
            <person name="Singer S."/>
            <person name="Hutchinson M.I."/>
            <person name="de Vries R.P."/>
            <person name="Natvig D.O."/>
            <person name="Powell A.J."/>
            <person name="Tsang A."/>
            <person name="Grigoriev I.V."/>
        </authorList>
    </citation>
    <scope>NUCLEOTIDE SEQUENCE [LARGE SCALE GENOMIC DNA]</scope>
    <source>
        <strain evidence="3 4">CBS 494.80</strain>
    </source>
</reference>
<evidence type="ECO:0000313" key="4">
    <source>
        <dbReference type="Proteomes" id="UP001595075"/>
    </source>
</evidence>
<keyword evidence="4" id="KW-1185">Reference proteome</keyword>
<feature type="transmembrane region" description="Helical" evidence="2">
    <location>
        <begin position="84"/>
        <end position="107"/>
    </location>
</feature>
<comment type="caution">
    <text evidence="3">The sequence shown here is derived from an EMBL/GenBank/DDBJ whole genome shotgun (WGS) entry which is preliminary data.</text>
</comment>
<organism evidence="3 4">
    <name type="scientific">Oculimacula yallundae</name>
    <dbReference type="NCBI Taxonomy" id="86028"/>
    <lineage>
        <taxon>Eukaryota</taxon>
        <taxon>Fungi</taxon>
        <taxon>Dikarya</taxon>
        <taxon>Ascomycota</taxon>
        <taxon>Pezizomycotina</taxon>
        <taxon>Leotiomycetes</taxon>
        <taxon>Helotiales</taxon>
        <taxon>Ploettnerulaceae</taxon>
        <taxon>Oculimacula</taxon>
    </lineage>
</organism>
<feature type="transmembrane region" description="Helical" evidence="2">
    <location>
        <begin position="154"/>
        <end position="177"/>
    </location>
</feature>
<accession>A0ABR4C206</accession>
<feature type="region of interest" description="Disordered" evidence="1">
    <location>
        <begin position="192"/>
        <end position="270"/>
    </location>
</feature>
<protein>
    <submittedName>
        <fullName evidence="3">Uncharacterized protein</fullName>
    </submittedName>
</protein>
<keyword evidence="2" id="KW-0812">Transmembrane</keyword>